<feature type="signal peptide" evidence="1">
    <location>
        <begin position="1"/>
        <end position="19"/>
    </location>
</feature>
<accession>A0AAV9XTB2</accession>
<dbReference type="AlphaFoldDB" id="A0AAV9XTB2"/>
<organism evidence="2 3">
    <name type="scientific">Orbilia ellipsospora</name>
    <dbReference type="NCBI Taxonomy" id="2528407"/>
    <lineage>
        <taxon>Eukaryota</taxon>
        <taxon>Fungi</taxon>
        <taxon>Dikarya</taxon>
        <taxon>Ascomycota</taxon>
        <taxon>Pezizomycotina</taxon>
        <taxon>Orbiliomycetes</taxon>
        <taxon>Orbiliales</taxon>
        <taxon>Orbiliaceae</taxon>
        <taxon>Orbilia</taxon>
    </lineage>
</organism>
<feature type="chain" id="PRO_5044012894" evidence="1">
    <location>
        <begin position="20"/>
        <end position="303"/>
    </location>
</feature>
<reference evidence="2 3" key="1">
    <citation type="submission" date="2019-10" db="EMBL/GenBank/DDBJ databases">
        <authorList>
            <person name="Palmer J.M."/>
        </authorList>
    </citation>
    <scope>NUCLEOTIDE SEQUENCE [LARGE SCALE GENOMIC DNA]</scope>
    <source>
        <strain evidence="2 3">TWF694</strain>
    </source>
</reference>
<protein>
    <submittedName>
        <fullName evidence="2">Uncharacterized protein</fullName>
    </submittedName>
</protein>
<keyword evidence="3" id="KW-1185">Reference proteome</keyword>
<proteinExistence type="predicted"/>
<evidence type="ECO:0000256" key="1">
    <source>
        <dbReference type="SAM" id="SignalP"/>
    </source>
</evidence>
<sequence>MKFPSIILSGLTLFRAVGAWSTGYSPSVLPRDDGSATSPLNQHSLGFLINGLRTIRGDLYTLKIFYGLLPGTEVLDRLSSRCYFRNNYEWNRQYKGYKEAEKRFENGSNCFARDLSVALVVDANIRRWDFSARLDSELTKPTPDLHPWVSSNGVRANYKTASPFVTVNEVRRAIAILHTRLIQMVEYLEAWSCKIGLGNDSTTYFTLFLQQINDEGPSVGFARGWNSDTALHAQDLPQRYRDAIQRHTPKFDTELNAMYDDMTPRFAALKRLMESIGGSQPFNTTVDDLARCVVITKKFKGIV</sequence>
<comment type="caution">
    <text evidence="2">The sequence shown here is derived from an EMBL/GenBank/DDBJ whole genome shotgun (WGS) entry which is preliminary data.</text>
</comment>
<gene>
    <name evidence="2" type="ORF">TWF694_001387</name>
</gene>
<dbReference type="Proteomes" id="UP001365542">
    <property type="component" value="Unassembled WGS sequence"/>
</dbReference>
<evidence type="ECO:0000313" key="3">
    <source>
        <dbReference type="Proteomes" id="UP001365542"/>
    </source>
</evidence>
<name>A0AAV9XTB2_9PEZI</name>
<evidence type="ECO:0000313" key="2">
    <source>
        <dbReference type="EMBL" id="KAK6544701.1"/>
    </source>
</evidence>
<dbReference type="EMBL" id="JAVHJO010000001">
    <property type="protein sequence ID" value="KAK6544701.1"/>
    <property type="molecule type" value="Genomic_DNA"/>
</dbReference>
<keyword evidence="1" id="KW-0732">Signal</keyword>